<dbReference type="Gene3D" id="3.30.360.10">
    <property type="entry name" value="Dihydrodipicolinate Reductase, domain 2"/>
    <property type="match status" value="1"/>
</dbReference>
<name>A0A179D3E1_9BACT</name>
<dbReference type="InterPro" id="IPR055170">
    <property type="entry name" value="GFO_IDH_MocA-like_dom"/>
</dbReference>
<dbReference type="STRING" id="999894.TDIS_1774"/>
<dbReference type="GO" id="GO:0000166">
    <property type="term" value="F:nucleotide binding"/>
    <property type="evidence" value="ECO:0007669"/>
    <property type="project" value="InterPro"/>
</dbReference>
<evidence type="ECO:0000313" key="4">
    <source>
        <dbReference type="Proteomes" id="UP000078390"/>
    </source>
</evidence>
<comment type="caution">
    <text evidence="3">The sequence shown here is derived from an EMBL/GenBank/DDBJ whole genome shotgun (WGS) entry which is preliminary data.</text>
</comment>
<feature type="domain" description="GFO/IDH/MocA-like oxidoreductase" evidence="2">
    <location>
        <begin position="133"/>
        <end position="255"/>
    </location>
</feature>
<evidence type="ECO:0000259" key="2">
    <source>
        <dbReference type="Pfam" id="PF22725"/>
    </source>
</evidence>
<dbReference type="EC" id="1.1.1.18" evidence="3"/>
<dbReference type="InterPro" id="IPR036291">
    <property type="entry name" value="NAD(P)-bd_dom_sf"/>
</dbReference>
<organism evidence="3 4">
    <name type="scientific">Thermosulfurimonas dismutans</name>
    <dbReference type="NCBI Taxonomy" id="999894"/>
    <lineage>
        <taxon>Bacteria</taxon>
        <taxon>Pseudomonadati</taxon>
        <taxon>Thermodesulfobacteriota</taxon>
        <taxon>Thermodesulfobacteria</taxon>
        <taxon>Thermodesulfobacteriales</taxon>
        <taxon>Thermodesulfobacteriaceae</taxon>
        <taxon>Thermosulfurimonas</taxon>
    </lineage>
</organism>
<dbReference type="PATRIC" id="fig|999894.6.peg.1772"/>
<dbReference type="EMBL" id="LWLG01000015">
    <property type="protein sequence ID" value="OAQ20148.1"/>
    <property type="molecule type" value="Genomic_DNA"/>
</dbReference>
<protein>
    <submittedName>
        <fullName evidence="3">Myo-inositol 2-dehydrogenase</fullName>
        <ecNumber evidence="3">1.1.1.18</ecNumber>
    </submittedName>
</protein>
<accession>A0A179D3E1</accession>
<keyword evidence="4" id="KW-1185">Reference proteome</keyword>
<evidence type="ECO:0000313" key="3">
    <source>
        <dbReference type="EMBL" id="OAQ20148.1"/>
    </source>
</evidence>
<gene>
    <name evidence="3" type="ORF">TDIS_1774</name>
</gene>
<dbReference type="PANTHER" id="PTHR43249:SF1">
    <property type="entry name" value="D-GLUCOSIDE 3-DEHYDROGENASE"/>
    <property type="match status" value="1"/>
</dbReference>
<dbReference type="OrthoDB" id="9815825at2"/>
<dbReference type="Pfam" id="PF22725">
    <property type="entry name" value="GFO_IDH_MocA_C3"/>
    <property type="match status" value="1"/>
</dbReference>
<feature type="domain" description="Gfo/Idh/MocA-like oxidoreductase N-terminal" evidence="1">
    <location>
        <begin position="5"/>
        <end position="120"/>
    </location>
</feature>
<dbReference type="Pfam" id="PF01408">
    <property type="entry name" value="GFO_IDH_MocA"/>
    <property type="match status" value="1"/>
</dbReference>
<dbReference type="GO" id="GO:0050112">
    <property type="term" value="F:inositol 2-dehydrogenase (NAD+) activity"/>
    <property type="evidence" value="ECO:0007669"/>
    <property type="project" value="UniProtKB-EC"/>
</dbReference>
<keyword evidence="3" id="KW-0560">Oxidoreductase</keyword>
<dbReference type="RefSeq" id="WP_068671421.1">
    <property type="nucleotide sequence ID" value="NZ_LWLG01000015.1"/>
</dbReference>
<evidence type="ECO:0000259" key="1">
    <source>
        <dbReference type="Pfam" id="PF01408"/>
    </source>
</evidence>
<dbReference type="SUPFAM" id="SSF55347">
    <property type="entry name" value="Glyceraldehyde-3-phosphate dehydrogenase-like, C-terminal domain"/>
    <property type="match status" value="1"/>
</dbReference>
<dbReference type="PANTHER" id="PTHR43249">
    <property type="entry name" value="UDP-N-ACETYL-2-AMINO-2-DEOXY-D-GLUCURONATE OXIDASE"/>
    <property type="match status" value="1"/>
</dbReference>
<dbReference type="InterPro" id="IPR052515">
    <property type="entry name" value="Gfo/Idh/MocA_Oxidoreductase"/>
</dbReference>
<dbReference type="Proteomes" id="UP000078390">
    <property type="component" value="Unassembled WGS sequence"/>
</dbReference>
<proteinExistence type="predicted"/>
<dbReference type="AlphaFoldDB" id="A0A179D3E1"/>
<dbReference type="InterPro" id="IPR000683">
    <property type="entry name" value="Gfo/Idh/MocA-like_OxRdtase_N"/>
</dbReference>
<dbReference type="Gene3D" id="3.40.50.720">
    <property type="entry name" value="NAD(P)-binding Rossmann-like Domain"/>
    <property type="match status" value="1"/>
</dbReference>
<dbReference type="SUPFAM" id="SSF51735">
    <property type="entry name" value="NAD(P)-binding Rossmann-fold domains"/>
    <property type="match status" value="1"/>
</dbReference>
<sequence>MKSVKLALIGCGKAATRHLRIFKELPEVALVAVADSDPEKARAFAEEIGAAWYTDWRKMLSEYPEIEVVDIAVPSGMHGKISLPVMREFRKNILLEKPITLNIEEAWEMVQTAEELGLKLVTVFQNRFNLPVKKVKEILEKNLLGKIVLASARFYWCRRQDYYDSAAWRGTWALDGGALAQQGCHHVDMLRWLMGEVESVFAKKDTRLVEIEAEDILVGVIRFKNGALGTIEATTCARPKDLGAELVILGEKGSVKLGGFAMNELAHLALENQNLNEEELEACRKNPPDPLGFAHREYLRAAMHYFAGEPPDPRLCIGKDAIPSLELIQALYESAESGTEVKFPFTPEKSRLGKMEG</sequence>
<reference evidence="3 4" key="1">
    <citation type="submission" date="2016-04" db="EMBL/GenBank/DDBJ databases">
        <title>Genome analysis of Thermosulfurimonas dismutans, the first thermophilic sulfur-disproportionating bacterium of the phylum Thermodesulfobacteria.</title>
        <authorList>
            <person name="Mardanov A.V."/>
            <person name="Beletsky A.V."/>
            <person name="Kadnikov V.V."/>
            <person name="Slobodkin A.I."/>
            <person name="Ravin N.V."/>
        </authorList>
    </citation>
    <scope>NUCLEOTIDE SEQUENCE [LARGE SCALE GENOMIC DNA]</scope>
    <source>
        <strain evidence="3 4">S95</strain>
    </source>
</reference>